<evidence type="ECO:0000259" key="3">
    <source>
        <dbReference type="Pfam" id="PF13802"/>
    </source>
</evidence>
<evidence type="ECO:0000256" key="1">
    <source>
        <dbReference type="ARBA" id="ARBA00007806"/>
    </source>
</evidence>
<dbReference type="InterPro" id="IPR048395">
    <property type="entry name" value="Glyco_hydro_31_C"/>
</dbReference>
<comment type="similarity">
    <text evidence="1">Belongs to the glycosyl hydrolase 31 family.</text>
</comment>
<dbReference type="EMBL" id="VSSQ01001955">
    <property type="protein sequence ID" value="MPM12322.1"/>
    <property type="molecule type" value="Genomic_DNA"/>
</dbReference>
<accession>A0A644X836</accession>
<dbReference type="InterPro" id="IPR025887">
    <property type="entry name" value="Glyco_hydro_31_N_dom"/>
</dbReference>
<dbReference type="InterPro" id="IPR013780">
    <property type="entry name" value="Glyco_hydro_b"/>
</dbReference>
<dbReference type="PANTHER" id="PTHR43863">
    <property type="entry name" value="HYDROLASE, PUTATIVE (AFU_ORTHOLOGUE AFUA_1G03140)-RELATED"/>
    <property type="match status" value="1"/>
</dbReference>
<dbReference type="Gene3D" id="2.60.40.1760">
    <property type="entry name" value="glycosyl hydrolase (family 31)"/>
    <property type="match status" value="1"/>
</dbReference>
<dbReference type="SUPFAM" id="SSF51445">
    <property type="entry name" value="(Trans)glycosidases"/>
    <property type="match status" value="1"/>
</dbReference>
<comment type="caution">
    <text evidence="5">The sequence shown here is derived from an EMBL/GenBank/DDBJ whole genome shotgun (WGS) entry which is preliminary data.</text>
</comment>
<dbReference type="InterPro" id="IPR017853">
    <property type="entry name" value="GH"/>
</dbReference>
<dbReference type="Pfam" id="PF21365">
    <property type="entry name" value="Glyco_hydro_31_3rd"/>
    <property type="match status" value="1"/>
</dbReference>
<dbReference type="Gene3D" id="2.60.40.1180">
    <property type="entry name" value="Golgi alpha-mannosidase II"/>
    <property type="match status" value="1"/>
</dbReference>
<feature type="domain" description="Glycoside hydrolase family 31 TIM barrel" evidence="2">
    <location>
        <begin position="324"/>
        <end position="685"/>
    </location>
</feature>
<dbReference type="InterPro" id="IPR011013">
    <property type="entry name" value="Gal_mutarotase_sf_dom"/>
</dbReference>
<dbReference type="CDD" id="cd06597">
    <property type="entry name" value="GH31_transferase_CtsY"/>
    <property type="match status" value="1"/>
</dbReference>
<name>A0A644X836_9ZZZZ</name>
<evidence type="ECO:0008006" key="6">
    <source>
        <dbReference type="Google" id="ProtNLM"/>
    </source>
</evidence>
<dbReference type="GO" id="GO:0005975">
    <property type="term" value="P:carbohydrate metabolic process"/>
    <property type="evidence" value="ECO:0007669"/>
    <property type="project" value="InterPro"/>
</dbReference>
<dbReference type="AlphaFoldDB" id="A0A644X836"/>
<reference evidence="5" key="1">
    <citation type="submission" date="2019-08" db="EMBL/GenBank/DDBJ databases">
        <authorList>
            <person name="Kucharzyk K."/>
            <person name="Murdoch R.W."/>
            <person name="Higgins S."/>
            <person name="Loffler F."/>
        </authorList>
    </citation>
    <scope>NUCLEOTIDE SEQUENCE</scope>
</reference>
<dbReference type="SUPFAM" id="SSF51011">
    <property type="entry name" value="Glycosyl hydrolase domain"/>
    <property type="match status" value="1"/>
</dbReference>
<dbReference type="PANTHER" id="PTHR43863:SF2">
    <property type="entry name" value="MALTASE-GLUCOAMYLASE"/>
    <property type="match status" value="1"/>
</dbReference>
<gene>
    <name evidence="5" type="ORF">SDC9_58674</name>
</gene>
<dbReference type="Pfam" id="PF13802">
    <property type="entry name" value="Gal_mutarotas_2"/>
    <property type="match status" value="1"/>
</dbReference>
<organism evidence="5">
    <name type="scientific">bioreactor metagenome</name>
    <dbReference type="NCBI Taxonomy" id="1076179"/>
    <lineage>
        <taxon>unclassified sequences</taxon>
        <taxon>metagenomes</taxon>
        <taxon>ecological metagenomes</taxon>
    </lineage>
</organism>
<dbReference type="GO" id="GO:0004553">
    <property type="term" value="F:hydrolase activity, hydrolyzing O-glycosyl compounds"/>
    <property type="evidence" value="ECO:0007669"/>
    <property type="project" value="InterPro"/>
</dbReference>
<proteinExistence type="inferred from homology"/>
<dbReference type="Pfam" id="PF01055">
    <property type="entry name" value="Glyco_hydro_31_2nd"/>
    <property type="match status" value="1"/>
</dbReference>
<dbReference type="InterPro" id="IPR000322">
    <property type="entry name" value="Glyco_hydro_31_TIM"/>
</dbReference>
<feature type="domain" description="Glycoside hydrolase family 31 N-terminal" evidence="3">
    <location>
        <begin position="215"/>
        <end position="277"/>
    </location>
</feature>
<dbReference type="GO" id="GO:0030246">
    <property type="term" value="F:carbohydrate binding"/>
    <property type="evidence" value="ECO:0007669"/>
    <property type="project" value="InterPro"/>
</dbReference>
<protein>
    <recommendedName>
        <fullName evidence="6">Glycoside hydrolase family 31 N-terminal domain-containing protein</fullName>
    </recommendedName>
</protein>
<evidence type="ECO:0000259" key="2">
    <source>
        <dbReference type="Pfam" id="PF01055"/>
    </source>
</evidence>
<sequence length="886" mass="97957">MAIKHQPYGLFPHFDSGMERRPYFVTAGSEVALGCRFDKAVESALLSVSSGEKHRSIEGVLQQTDDCGHQYYRFVLPTEGLCGKVTYSFSGGGEASRSYSFDLLQQCEARFTGAECRVDAAELFYRCEEGSFSILLSAARQGVRCSFVHRLSVKIPVMPEKMEDPIGEGYLLQIGSSGARLNYCGQTIARFPASLQLLLDGAGSARTLRFPLGMPGRSFYGFGEKFDAVDQAGKAPLNYVVEQFANQEDKTYLPIPFFFTEQGAAFLQTTNSRSQFDLSRVSKTGEVEICAECGEGETLYEAVLSCGTPTQALEMYSFETGAAALPPVWAFGHWISSNGWNTQAEALEQVAAMNEHQIPATVMVLEAWSDEETFYIWNDAKYLPRADGSAFRYEDFIFPADGKWPNPKAFCETLAQNNLNLVLWQIPAVKFTPHPETAQLPLDDAYAIEQKLCIENDDGTPYRITEMWFNNSLMPDFTKPETRSWWLEKRRYLVEQLGVAGFKTDGGEFLFNTEARLFDGQTGSAAHNAYPGAYEGAYHAFLDETRGEGQGVLFSRAGFTGAQKSPIHWAGDQVSTFSELKAQLKAGLSLGLSGVPFWGFDIGGFAGGLPSAELYLRSASFGAFAPVMQFHSEPRNGQYYMTDRKAWNNDRSPWNLASVQEDERILSVYRLFANLRMNLLPYLWQEAKHCAKTARPMMAHLIYDFAKTDLESVRAIEDEYMLGRSLLVAPVIQEGAASRSVYLPSGSWRDFYTGELFSGGQTVGVECGLDRIPVFVRDNTAIPVNANGALIIGSEGKNGAVSNRTDAYEQLGFLLYGSPEKICFADDLGSDFTLTRGEPGYALSGRLVNSLALIDVTRLSAEYCSATVFGRLVPVTKIPQNTENNA</sequence>
<dbReference type="InterPro" id="IPR051816">
    <property type="entry name" value="Glycosyl_Hydrolase_31"/>
</dbReference>
<dbReference type="Gene3D" id="3.20.20.80">
    <property type="entry name" value="Glycosidases"/>
    <property type="match status" value="1"/>
</dbReference>
<evidence type="ECO:0000259" key="4">
    <source>
        <dbReference type="Pfam" id="PF21365"/>
    </source>
</evidence>
<dbReference type="CDD" id="cd14752">
    <property type="entry name" value="GH31_N"/>
    <property type="match status" value="1"/>
</dbReference>
<evidence type="ECO:0000313" key="5">
    <source>
        <dbReference type="EMBL" id="MPM12322.1"/>
    </source>
</evidence>
<dbReference type="SUPFAM" id="SSF74650">
    <property type="entry name" value="Galactose mutarotase-like"/>
    <property type="match status" value="1"/>
</dbReference>
<feature type="domain" description="Glycosyl hydrolase family 31 C-terminal" evidence="4">
    <location>
        <begin position="695"/>
        <end position="782"/>
    </location>
</feature>